<protein>
    <submittedName>
        <fullName evidence="3">Histidine kinase</fullName>
    </submittedName>
</protein>
<dbReference type="GO" id="GO:0016301">
    <property type="term" value="F:kinase activity"/>
    <property type="evidence" value="ECO:0007669"/>
    <property type="project" value="UniProtKB-KW"/>
</dbReference>
<organism evidence="3 4">
    <name type="scientific">Pseudarthrobacter enclensis</name>
    <dbReference type="NCBI Taxonomy" id="993070"/>
    <lineage>
        <taxon>Bacteria</taxon>
        <taxon>Bacillati</taxon>
        <taxon>Actinomycetota</taxon>
        <taxon>Actinomycetes</taxon>
        <taxon>Micrococcales</taxon>
        <taxon>Micrococcaceae</taxon>
        <taxon>Pseudarthrobacter</taxon>
    </lineage>
</organism>
<accession>A0A0V8IQ64</accession>
<dbReference type="GO" id="GO:0000160">
    <property type="term" value="P:phosphorelay signal transduction system"/>
    <property type="evidence" value="ECO:0007669"/>
    <property type="project" value="InterPro"/>
</dbReference>
<comment type="caution">
    <text evidence="1">Lacks conserved residue(s) required for the propagation of feature annotation.</text>
</comment>
<keyword evidence="4" id="KW-1185">Reference proteome</keyword>
<dbReference type="InterPro" id="IPR008207">
    <property type="entry name" value="Sig_transdc_His_kin_Hpt_dom"/>
</dbReference>
<dbReference type="AlphaFoldDB" id="A0A0V8IQ64"/>
<evidence type="ECO:0000259" key="2">
    <source>
        <dbReference type="PROSITE" id="PS50894"/>
    </source>
</evidence>
<dbReference type="Pfam" id="PF01627">
    <property type="entry name" value="Hpt"/>
    <property type="match status" value="1"/>
</dbReference>
<dbReference type="InterPro" id="IPR036641">
    <property type="entry name" value="HPT_dom_sf"/>
</dbReference>
<evidence type="ECO:0000313" key="3">
    <source>
        <dbReference type="EMBL" id="KSU76656.1"/>
    </source>
</evidence>
<name>A0A0V8IQ64_9MICC</name>
<dbReference type="EMBL" id="LNQM01000003">
    <property type="protein sequence ID" value="KSU76656.1"/>
    <property type="molecule type" value="Genomic_DNA"/>
</dbReference>
<proteinExistence type="predicted"/>
<dbReference type="Proteomes" id="UP000053199">
    <property type="component" value="Unassembled WGS sequence"/>
</dbReference>
<keyword evidence="3" id="KW-0418">Kinase</keyword>
<dbReference type="PROSITE" id="PS50894">
    <property type="entry name" value="HPT"/>
    <property type="match status" value="1"/>
</dbReference>
<sequence length="136" mass="14917">MTPEEGYALPLLDKAVLERLRSDLDDDEGVWQVFIQDFIANLPHRIQKVRLTFTTGDTSGSLDAILSLKTSSQMVGAERLAGLALDLERALRAVRDASAGTALPRLAAEHLRAIKQCADQTTNLLRALLQERTGGY</sequence>
<keyword evidence="3" id="KW-0808">Transferase</keyword>
<dbReference type="STRING" id="993070.AS031_08560"/>
<dbReference type="SUPFAM" id="SSF47226">
    <property type="entry name" value="Histidine-containing phosphotransfer domain, HPT domain"/>
    <property type="match status" value="1"/>
</dbReference>
<dbReference type="OrthoDB" id="4965347at2"/>
<feature type="domain" description="HPt" evidence="2">
    <location>
        <begin position="27"/>
        <end position="128"/>
    </location>
</feature>
<evidence type="ECO:0000256" key="1">
    <source>
        <dbReference type="PROSITE-ProRule" id="PRU00110"/>
    </source>
</evidence>
<comment type="caution">
    <text evidence="3">The sequence shown here is derived from an EMBL/GenBank/DDBJ whole genome shotgun (WGS) entry which is preliminary data.</text>
</comment>
<evidence type="ECO:0000313" key="4">
    <source>
        <dbReference type="Proteomes" id="UP000053199"/>
    </source>
</evidence>
<gene>
    <name evidence="3" type="ORF">AS031_08560</name>
</gene>
<dbReference type="Gene3D" id="1.20.120.160">
    <property type="entry name" value="HPT domain"/>
    <property type="match status" value="1"/>
</dbReference>
<dbReference type="RefSeq" id="WP_058267728.1">
    <property type="nucleotide sequence ID" value="NZ_FMAZ01000003.1"/>
</dbReference>
<reference evidence="3 4" key="1">
    <citation type="journal article" date="2014" name="Arch. Microbiol.">
        <title>Arthrobacter enclensis sp. nov., isolated from sediment sample.</title>
        <authorList>
            <person name="Dastager S.G."/>
            <person name="Liu Q."/>
            <person name="Tang S.K."/>
            <person name="Krishnamurthi S."/>
            <person name="Lee J.C."/>
            <person name="Li W.J."/>
        </authorList>
    </citation>
    <scope>NUCLEOTIDE SEQUENCE [LARGE SCALE GENOMIC DNA]</scope>
    <source>
        <strain evidence="3 4">NIO-1008</strain>
    </source>
</reference>